<comment type="subunit">
    <text evidence="1">Component of the NuA4 histone acetyltransferase complex.</text>
</comment>
<feature type="region of interest" description="Disordered" evidence="3">
    <location>
        <begin position="368"/>
        <end position="396"/>
    </location>
</feature>
<evidence type="ECO:0000256" key="2">
    <source>
        <dbReference type="SAM" id="Coils"/>
    </source>
</evidence>
<dbReference type="Gene3D" id="2.40.50.40">
    <property type="match status" value="1"/>
</dbReference>
<evidence type="ECO:0000259" key="4">
    <source>
        <dbReference type="PROSITE" id="PS50013"/>
    </source>
</evidence>
<dbReference type="GO" id="GO:0006338">
    <property type="term" value="P:chromatin remodeling"/>
    <property type="evidence" value="ECO:0007669"/>
    <property type="project" value="UniProtKB-ARBA"/>
</dbReference>
<dbReference type="InterPro" id="IPR016197">
    <property type="entry name" value="Chromo-like_dom_sf"/>
</dbReference>
<accession>A0AA40KAK4</accession>
<proteinExistence type="predicted"/>
<feature type="region of interest" description="Disordered" evidence="3">
    <location>
        <begin position="87"/>
        <end position="111"/>
    </location>
</feature>
<dbReference type="Gene3D" id="3.40.50.12360">
    <property type="match status" value="1"/>
</dbReference>
<feature type="region of interest" description="Disordered" evidence="3">
    <location>
        <begin position="867"/>
        <end position="903"/>
    </location>
</feature>
<evidence type="ECO:0000256" key="1">
    <source>
        <dbReference type="ARBA" id="ARBA00011353"/>
    </source>
</evidence>
<dbReference type="Proteomes" id="UP001172155">
    <property type="component" value="Unassembled WGS sequence"/>
</dbReference>
<feature type="compositionally biased region" description="Low complexity" evidence="3">
    <location>
        <begin position="1198"/>
        <end position="1215"/>
    </location>
</feature>
<dbReference type="InterPro" id="IPR000953">
    <property type="entry name" value="Chromo/chromo_shadow_dom"/>
</dbReference>
<gene>
    <name evidence="5" type="ORF">B0T18DRAFT_403855</name>
</gene>
<protein>
    <recommendedName>
        <fullName evidence="4">Chromo domain-containing protein</fullName>
    </recommendedName>
</protein>
<dbReference type="SUPFAM" id="SSF54160">
    <property type="entry name" value="Chromo domain-like"/>
    <property type="match status" value="1"/>
</dbReference>
<feature type="region of interest" description="Disordered" evidence="3">
    <location>
        <begin position="1173"/>
        <end position="1244"/>
    </location>
</feature>
<dbReference type="AlphaFoldDB" id="A0AA40KAK4"/>
<evidence type="ECO:0000313" key="5">
    <source>
        <dbReference type="EMBL" id="KAK0751995.1"/>
    </source>
</evidence>
<evidence type="ECO:0000313" key="6">
    <source>
        <dbReference type="Proteomes" id="UP001172155"/>
    </source>
</evidence>
<sequence length="1244" mass="135422">MPGERAAAAKARNPDPDPDPDPDSGPTSTATSASTDGAGTFWAIRGILAEKKIKGRVQYKVDWEDHPETGEVYAATWEPAKNVTPTAVAEWKEEKRARRKPGTRSNPWSFVDSIPASNVVVAIPHPLPGSPSGYLAISPIPSPEQPQPKGATSQKTIPDSQEFSDLATDDGNGPQECPPHPPLIAAGVDPEQVPRQSSLIAAEVDPEQVPRHSPLPDAGAGPEQCPPHSPLPDAGIDLEHPPRHSPLPDAGIDPELPIPQSPQTSSAQLPSRQVEDLQGHSDYSAALVENPESSLGLLTQLDQHFPVDGTLSSLTDSAHGSIPLVQSQLHDSHRISATISEVASVSGTVASQAAQVVSILGSHSAAIRTQTQDDRDGEEDVVPDTVQRPREPSQPRCELGAAICPPLRVSDSIRSTSRPNLGYPALNEEDDILTSCESLPPPPSIPSALPKATMSAPRRSALDDLLQIRDSVMNNTPPIGLMVSEPAVLSPAKSDAHASLALNSLPFGNPIPSQSRTDLDYQQFPVTVAPSDLTTSPYKHSFVDLTEPEDNHGTLGGSMDENEDEEEAMALSDGLEDDKTQNVFTVTLPLGSATRDMYLRVLAENKQAMAEFASTFSSGPRLPESNLVARMDAVFQKLQNLCDLPPYPGDLHSLHRDDIVKYATSTNSKFVFTHELLQALRDSSGIRVLIISQPGRVFEYLEAVVATSTANYMVLGRDGAPEHTRDDANPTVILADTESNLAEIRTEVEVVVKFDRAARSVKVPPSLDYVEGLPMTLVLVSTHTLEHIDLQLGEEPQGLERKNALNIVTVLTKELLRSPQDGYPEPHQAADLFAAFLKNPEDDIDWTPQPIPDQYLDIWASSQSNQLESIQSSKAPRSESLAAGRKRSHDDDDEESSKKMRLLDLRPAAPGWEAVPMSDLLKSTLAKHKSPGNLQTRSIDVPVALLEAMAAEIFMLKENNSSFAKTEAKFREHVMTLESQVRSYERSLETIQPKYMEAIMDRGVFESKHMKAKLEAKATESRFQELLSELKAVQEQAGTLKTELAESKAILLGSRDPDIAKAARLEKELEEANAKIQALEKRVVNANNDMEYSRTAYQDASNSFVQVNQENQELKTRVAELEHLASDNIRNIHETNAKMLEDSEARQIGDARATIRERERELSVVREELRLLKNGRRETRQGSVPRSPRTSMMSPRPGRVASGATGASSRGTSPAPAYEAQGASGGGVYIAQPPSNARWQHLRD</sequence>
<feature type="region of interest" description="Disordered" evidence="3">
    <location>
        <begin position="128"/>
        <end position="276"/>
    </location>
</feature>
<feature type="coiled-coil region" evidence="2">
    <location>
        <begin position="1016"/>
        <end position="1124"/>
    </location>
</feature>
<feature type="compositionally biased region" description="Polar residues" evidence="3">
    <location>
        <begin position="150"/>
        <end position="163"/>
    </location>
</feature>
<feature type="compositionally biased region" description="Polar residues" evidence="3">
    <location>
        <begin position="1181"/>
        <end position="1193"/>
    </location>
</feature>
<keyword evidence="6" id="KW-1185">Reference proteome</keyword>
<organism evidence="5 6">
    <name type="scientific">Schizothecium vesticola</name>
    <dbReference type="NCBI Taxonomy" id="314040"/>
    <lineage>
        <taxon>Eukaryota</taxon>
        <taxon>Fungi</taxon>
        <taxon>Dikarya</taxon>
        <taxon>Ascomycota</taxon>
        <taxon>Pezizomycotina</taxon>
        <taxon>Sordariomycetes</taxon>
        <taxon>Sordariomycetidae</taxon>
        <taxon>Sordariales</taxon>
        <taxon>Schizotheciaceae</taxon>
        <taxon>Schizothecium</taxon>
    </lineage>
</organism>
<feature type="domain" description="Chromo" evidence="4">
    <location>
        <begin position="42"/>
        <end position="103"/>
    </location>
</feature>
<keyword evidence="2" id="KW-0175">Coiled coil</keyword>
<reference evidence="5" key="1">
    <citation type="submission" date="2023-06" db="EMBL/GenBank/DDBJ databases">
        <title>Genome-scale phylogeny and comparative genomics of the fungal order Sordariales.</title>
        <authorList>
            <consortium name="Lawrence Berkeley National Laboratory"/>
            <person name="Hensen N."/>
            <person name="Bonometti L."/>
            <person name="Westerberg I."/>
            <person name="Brannstrom I.O."/>
            <person name="Guillou S."/>
            <person name="Cros-Aarteil S."/>
            <person name="Calhoun S."/>
            <person name="Haridas S."/>
            <person name="Kuo A."/>
            <person name="Mondo S."/>
            <person name="Pangilinan J."/>
            <person name="Riley R."/>
            <person name="LaButti K."/>
            <person name="Andreopoulos B."/>
            <person name="Lipzen A."/>
            <person name="Chen C."/>
            <person name="Yanf M."/>
            <person name="Daum C."/>
            <person name="Ng V."/>
            <person name="Clum A."/>
            <person name="Steindorff A."/>
            <person name="Ohm R."/>
            <person name="Martin F."/>
            <person name="Silar P."/>
            <person name="Natvig D."/>
            <person name="Lalanne C."/>
            <person name="Gautier V."/>
            <person name="Ament-velasquez S.L."/>
            <person name="Kruys A."/>
            <person name="Hutchinson M.I."/>
            <person name="Powell A.J."/>
            <person name="Barry K."/>
            <person name="Miller A.N."/>
            <person name="Grigoriev I.V."/>
            <person name="Debuchy R."/>
            <person name="Gladieux P."/>
            <person name="Thoren M.H."/>
            <person name="Johannesson H."/>
        </authorList>
    </citation>
    <scope>NUCLEOTIDE SEQUENCE</scope>
    <source>
        <strain evidence="5">SMH3187-1</strain>
    </source>
</reference>
<dbReference type="EMBL" id="JAUKUD010000002">
    <property type="protein sequence ID" value="KAK0751995.1"/>
    <property type="molecule type" value="Genomic_DNA"/>
</dbReference>
<dbReference type="InterPro" id="IPR038609">
    <property type="entry name" value="HDA1_su2/3_sf"/>
</dbReference>
<feature type="region of interest" description="Disordered" evidence="3">
    <location>
        <begin position="1"/>
        <end position="39"/>
    </location>
</feature>
<dbReference type="PROSITE" id="PS50013">
    <property type="entry name" value="CHROMO_2"/>
    <property type="match status" value="1"/>
</dbReference>
<feature type="compositionally biased region" description="Low complexity" evidence="3">
    <location>
        <begin position="24"/>
        <end position="39"/>
    </location>
</feature>
<feature type="region of interest" description="Disordered" evidence="3">
    <location>
        <begin position="543"/>
        <end position="562"/>
    </location>
</feature>
<feature type="compositionally biased region" description="Polar residues" evidence="3">
    <location>
        <begin position="261"/>
        <end position="271"/>
    </location>
</feature>
<name>A0AA40KAK4_9PEZI</name>
<evidence type="ECO:0000256" key="3">
    <source>
        <dbReference type="SAM" id="MobiDB-lite"/>
    </source>
</evidence>
<comment type="caution">
    <text evidence="5">The sequence shown here is derived from an EMBL/GenBank/DDBJ whole genome shotgun (WGS) entry which is preliminary data.</text>
</comment>